<dbReference type="NCBIfam" id="TIGR00254">
    <property type="entry name" value="GGDEF"/>
    <property type="match status" value="1"/>
</dbReference>
<dbReference type="NCBIfam" id="TIGR00229">
    <property type="entry name" value="sensory_box"/>
    <property type="match status" value="2"/>
</dbReference>
<dbReference type="InterPro" id="IPR003607">
    <property type="entry name" value="HD/PDEase_dom"/>
</dbReference>
<dbReference type="SUPFAM" id="SSF55073">
    <property type="entry name" value="Nucleotide cyclase"/>
    <property type="match status" value="1"/>
</dbReference>
<dbReference type="CDD" id="cd00077">
    <property type="entry name" value="HDc"/>
    <property type="match status" value="1"/>
</dbReference>
<sequence>MSNFAKNKLRLLLTVLNQIKVMICLFTPQGEFVYTNKAAADILEYSQEEILDLNIWDIVSAYDKKKQPALWKKVKENEVLEAELWLESKTGKKYFLNASYHYIEYGEEEYQLFFVNNISEEKKLETEYKKLINGMNDTVWVIDLEGRIIEANNSAVELLGYTQEELKNMPLDNIDCQTSKNDILFLIKNLPEEKKQVFESVHLSREGEKIPVEISSSLITYKGELAVLSIARDIRRRKENEAKIKYMTFHDQLTGLYNRHYLEEEIQRINTKRQLPISVIIADLNNLKKVNDNYGHQKGDQLLQKAAELIKTSCRDEEIIARMGGDEFIILLPQTSQAAAEIIKERIINNFKNHKLEEEIPLSIALGIASKNKESESFEAIITKAEEGMYINKLQSKSDQGRNILASIMENLQEKSDESSCHIEGVQKYSLMLAEKLELSKAEIDKLKMAAHYHDIGKIIIPEKTYNKAEKLSAKDWEKIKMHPDLGAKIISWTEMYEDLGEAIKYHHEKWDGSGYPAGIAGDNIPLFPRIISIADAFEVMISGRVYKKKMSLIEAVKELQRCAGTQFDPELVEIFIEIIKEKQ</sequence>
<evidence type="ECO:0000259" key="2">
    <source>
        <dbReference type="PROSITE" id="PS50887"/>
    </source>
</evidence>
<dbReference type="PANTHER" id="PTHR43155">
    <property type="entry name" value="CYCLIC DI-GMP PHOSPHODIESTERASE PA4108-RELATED"/>
    <property type="match status" value="1"/>
</dbReference>
<keyword evidence="5" id="KW-1185">Reference proteome</keyword>
<evidence type="ECO:0000259" key="1">
    <source>
        <dbReference type="PROSITE" id="PS50112"/>
    </source>
</evidence>
<dbReference type="HOGENOM" id="CLU_000445_92_5_9"/>
<accession>E4RNE7</accession>
<dbReference type="CDD" id="cd00130">
    <property type="entry name" value="PAS"/>
    <property type="match status" value="2"/>
</dbReference>
<dbReference type="SMART" id="SM00267">
    <property type="entry name" value="GGDEF"/>
    <property type="match status" value="1"/>
</dbReference>
<dbReference type="Gene3D" id="1.10.3210.10">
    <property type="entry name" value="Hypothetical protein af1432"/>
    <property type="match status" value="1"/>
</dbReference>
<evidence type="ECO:0000313" key="5">
    <source>
        <dbReference type="Proteomes" id="UP000007434"/>
    </source>
</evidence>
<dbReference type="PROSITE" id="PS51832">
    <property type="entry name" value="HD_GYP"/>
    <property type="match status" value="1"/>
</dbReference>
<dbReference type="SMART" id="SM00471">
    <property type="entry name" value="HDc"/>
    <property type="match status" value="1"/>
</dbReference>
<dbReference type="InterPro" id="IPR000014">
    <property type="entry name" value="PAS"/>
</dbReference>
<feature type="domain" description="GGDEF" evidence="2">
    <location>
        <begin position="275"/>
        <end position="410"/>
    </location>
</feature>
<dbReference type="KEGG" id="has:Halsa_0125"/>
<dbReference type="EMBL" id="CP002304">
    <property type="protein sequence ID" value="ADQ13615.1"/>
    <property type="molecule type" value="Genomic_DNA"/>
</dbReference>
<dbReference type="PROSITE" id="PS50887">
    <property type="entry name" value="GGDEF"/>
    <property type="match status" value="1"/>
</dbReference>
<dbReference type="Pfam" id="PF13426">
    <property type="entry name" value="PAS_9"/>
    <property type="match status" value="2"/>
</dbReference>
<dbReference type="InterPro" id="IPR035965">
    <property type="entry name" value="PAS-like_dom_sf"/>
</dbReference>
<dbReference type="Pfam" id="PF00990">
    <property type="entry name" value="GGDEF"/>
    <property type="match status" value="1"/>
</dbReference>
<evidence type="ECO:0000259" key="3">
    <source>
        <dbReference type="PROSITE" id="PS51832"/>
    </source>
</evidence>
<dbReference type="InterPro" id="IPR043128">
    <property type="entry name" value="Rev_trsase/Diguanyl_cyclase"/>
</dbReference>
<evidence type="ECO:0000313" key="4">
    <source>
        <dbReference type="EMBL" id="ADQ13615.1"/>
    </source>
</evidence>
<dbReference type="Proteomes" id="UP000007434">
    <property type="component" value="Chromosome"/>
</dbReference>
<proteinExistence type="predicted"/>
<dbReference type="PANTHER" id="PTHR43155:SF2">
    <property type="entry name" value="CYCLIC DI-GMP PHOSPHODIESTERASE PA4108"/>
    <property type="match status" value="1"/>
</dbReference>
<dbReference type="eggNOG" id="COG3437">
    <property type="taxonomic scope" value="Bacteria"/>
</dbReference>
<dbReference type="InterPro" id="IPR029787">
    <property type="entry name" value="Nucleotide_cyclase"/>
</dbReference>
<organism evidence="4 5">
    <name type="scientific">Halanaerobium hydrogeniformans</name>
    <name type="common">Halanaerobium sp. (strain sapolanicus)</name>
    <dbReference type="NCBI Taxonomy" id="656519"/>
    <lineage>
        <taxon>Bacteria</taxon>
        <taxon>Bacillati</taxon>
        <taxon>Bacillota</taxon>
        <taxon>Clostridia</taxon>
        <taxon>Halanaerobiales</taxon>
        <taxon>Halanaerobiaceae</taxon>
        <taxon>Halanaerobium</taxon>
    </lineage>
</organism>
<dbReference type="InterPro" id="IPR000160">
    <property type="entry name" value="GGDEF_dom"/>
</dbReference>
<dbReference type="Gene3D" id="3.30.70.270">
    <property type="match status" value="1"/>
</dbReference>
<dbReference type="SUPFAM" id="SSF55785">
    <property type="entry name" value="PYP-like sensor domain (PAS domain)"/>
    <property type="match status" value="2"/>
</dbReference>
<gene>
    <name evidence="4" type="ordered locus">Halsa_0125</name>
</gene>
<dbReference type="SMART" id="SM00091">
    <property type="entry name" value="PAS"/>
    <property type="match status" value="2"/>
</dbReference>
<dbReference type="CDD" id="cd01949">
    <property type="entry name" value="GGDEF"/>
    <property type="match status" value="1"/>
</dbReference>
<dbReference type="SUPFAM" id="SSF109604">
    <property type="entry name" value="HD-domain/PDEase-like"/>
    <property type="match status" value="1"/>
</dbReference>
<dbReference type="STRING" id="656519.Halsa_0125"/>
<feature type="domain" description="HD-GYP" evidence="3">
    <location>
        <begin position="397"/>
        <end position="584"/>
    </location>
</feature>
<dbReference type="InterPro" id="IPR037522">
    <property type="entry name" value="HD_GYP_dom"/>
</dbReference>
<dbReference type="RefSeq" id="WP_013404721.1">
    <property type="nucleotide sequence ID" value="NC_014654.1"/>
</dbReference>
<feature type="domain" description="PAS" evidence="1">
    <location>
        <begin position="124"/>
        <end position="166"/>
    </location>
</feature>
<dbReference type="Pfam" id="PF13487">
    <property type="entry name" value="HD_5"/>
    <property type="match status" value="1"/>
</dbReference>
<dbReference type="Gene3D" id="3.30.450.20">
    <property type="entry name" value="PAS domain"/>
    <property type="match status" value="2"/>
</dbReference>
<dbReference type="PROSITE" id="PS50112">
    <property type="entry name" value="PAS"/>
    <property type="match status" value="2"/>
</dbReference>
<dbReference type="AlphaFoldDB" id="E4RNE7"/>
<reference evidence="4 5" key="1">
    <citation type="submission" date="2010-11" db="EMBL/GenBank/DDBJ databases">
        <title>Complete sequence of Halanaerobium sp. sapolanicus.</title>
        <authorList>
            <consortium name="US DOE Joint Genome Institute"/>
            <person name="Lucas S."/>
            <person name="Copeland A."/>
            <person name="Lapidus A."/>
            <person name="Cheng J.-F."/>
            <person name="Bruce D."/>
            <person name="Goodwin L."/>
            <person name="Pitluck S."/>
            <person name="Davenport K."/>
            <person name="Detter J.C."/>
            <person name="Han C."/>
            <person name="Tapia R."/>
            <person name="Land M."/>
            <person name="Hauser L."/>
            <person name="Jeffries C."/>
            <person name="Kyrpides N."/>
            <person name="Ivanova N."/>
            <person name="Mikhailova N."/>
            <person name="Begemann M.B."/>
            <person name="Mormile M.R."/>
            <person name="Wall J.D."/>
            <person name="Elias D.A."/>
            <person name="Woyke T."/>
        </authorList>
    </citation>
    <scope>NUCLEOTIDE SEQUENCE [LARGE SCALE GENOMIC DNA]</scope>
    <source>
        <strain evidence="5">sapolanicus</strain>
    </source>
</reference>
<dbReference type="OrthoDB" id="9804747at2"/>
<reference evidence="4 5" key="2">
    <citation type="journal article" date="2011" name="J. Bacteriol.">
        <title>Complete Genome Sequence of the Haloalkaliphilic, Hydrogen Producing Halanaerobium hydrogenoformans.</title>
        <authorList>
            <person name="Brown S.D."/>
            <person name="Begemann M.B."/>
            <person name="Mormile M.R."/>
            <person name="Wall J.D."/>
            <person name="Han C.S."/>
            <person name="Goodwin L.A."/>
            <person name="Pitluck S."/>
            <person name="Land M.L."/>
            <person name="Hauser L.J."/>
            <person name="Elias D.A."/>
        </authorList>
    </citation>
    <scope>NUCLEOTIDE SEQUENCE [LARGE SCALE GENOMIC DNA]</scope>
    <source>
        <strain evidence="5">sapolanicus</strain>
    </source>
</reference>
<feature type="domain" description="PAS" evidence="1">
    <location>
        <begin position="8"/>
        <end position="83"/>
    </location>
</feature>
<name>E4RNE7_HALHG</name>
<protein>
    <submittedName>
        <fullName evidence="4">Diguanylate cyclase and metal dependent phosphohydrolase</fullName>
    </submittedName>
</protein>